<evidence type="ECO:0000256" key="4">
    <source>
        <dbReference type="ARBA" id="ARBA00022692"/>
    </source>
</evidence>
<feature type="transmembrane region" description="Helical" evidence="7">
    <location>
        <begin position="95"/>
        <end position="117"/>
    </location>
</feature>
<feature type="transmembrane region" description="Helical" evidence="7">
    <location>
        <begin position="270"/>
        <end position="292"/>
    </location>
</feature>
<feature type="transmembrane region" description="Helical" evidence="7">
    <location>
        <begin position="123"/>
        <end position="144"/>
    </location>
</feature>
<evidence type="ECO:0000256" key="2">
    <source>
        <dbReference type="ARBA" id="ARBA00022448"/>
    </source>
</evidence>
<feature type="transmembrane region" description="Helical" evidence="7">
    <location>
        <begin position="344"/>
        <end position="362"/>
    </location>
</feature>
<dbReference type="Pfam" id="PF13520">
    <property type="entry name" value="AA_permease_2"/>
    <property type="match status" value="1"/>
</dbReference>
<dbReference type="InterPro" id="IPR002293">
    <property type="entry name" value="AA/rel_permease1"/>
</dbReference>
<feature type="transmembrane region" description="Helical" evidence="7">
    <location>
        <begin position="151"/>
        <end position="170"/>
    </location>
</feature>
<evidence type="ECO:0000256" key="7">
    <source>
        <dbReference type="SAM" id="Phobius"/>
    </source>
</evidence>
<keyword evidence="3" id="KW-1003">Cell membrane</keyword>
<organism evidence="8 9">
    <name type="scientific">Mucilaginibacter aquariorum</name>
    <dbReference type="NCBI Taxonomy" id="2967225"/>
    <lineage>
        <taxon>Bacteria</taxon>
        <taxon>Pseudomonadati</taxon>
        <taxon>Bacteroidota</taxon>
        <taxon>Sphingobacteriia</taxon>
        <taxon>Sphingobacteriales</taxon>
        <taxon>Sphingobacteriaceae</taxon>
        <taxon>Mucilaginibacter</taxon>
    </lineage>
</organism>
<feature type="transmembrane region" description="Helical" evidence="7">
    <location>
        <begin position="410"/>
        <end position="432"/>
    </location>
</feature>
<dbReference type="RefSeq" id="WP_256540061.1">
    <property type="nucleotide sequence ID" value="NZ_JANHOH010000005.1"/>
</dbReference>
<feature type="transmembrane region" description="Helical" evidence="7">
    <location>
        <begin position="222"/>
        <end position="244"/>
    </location>
</feature>
<dbReference type="Gene3D" id="1.20.1740.10">
    <property type="entry name" value="Amino acid/polyamine transporter I"/>
    <property type="match status" value="1"/>
</dbReference>
<comment type="caution">
    <text evidence="8">The sequence shown here is derived from an EMBL/GenBank/DDBJ whole genome shotgun (WGS) entry which is preliminary data.</text>
</comment>
<keyword evidence="5 7" id="KW-1133">Transmembrane helix</keyword>
<reference evidence="8 9" key="1">
    <citation type="submission" date="2022-07" db="EMBL/GenBank/DDBJ databases">
        <title>Mucilaginibacter sp. JC4.</title>
        <authorList>
            <person name="Le V."/>
            <person name="Ko S.-R."/>
            <person name="Ahn C.-Y."/>
            <person name="Oh H.-M."/>
        </authorList>
    </citation>
    <scope>NUCLEOTIDE SEQUENCE [LARGE SCALE GENOMIC DNA]</scope>
    <source>
        <strain evidence="8 9">JC4</strain>
    </source>
</reference>
<keyword evidence="6 7" id="KW-0472">Membrane</keyword>
<evidence type="ECO:0000256" key="1">
    <source>
        <dbReference type="ARBA" id="ARBA00004651"/>
    </source>
</evidence>
<accession>A0ABT1T656</accession>
<evidence type="ECO:0000313" key="9">
    <source>
        <dbReference type="Proteomes" id="UP001204376"/>
    </source>
</evidence>
<feature type="transmembrane region" description="Helical" evidence="7">
    <location>
        <begin position="320"/>
        <end position="338"/>
    </location>
</feature>
<evidence type="ECO:0000313" key="8">
    <source>
        <dbReference type="EMBL" id="MCQ6959870.1"/>
    </source>
</evidence>
<evidence type="ECO:0000256" key="5">
    <source>
        <dbReference type="ARBA" id="ARBA00022989"/>
    </source>
</evidence>
<keyword evidence="2" id="KW-0813">Transport</keyword>
<name>A0ABT1T656_9SPHI</name>
<feature type="transmembrane region" description="Helical" evidence="7">
    <location>
        <begin position="182"/>
        <end position="202"/>
    </location>
</feature>
<protein>
    <submittedName>
        <fullName evidence="8">APC family permease</fullName>
    </submittedName>
</protein>
<gene>
    <name evidence="8" type="ORF">NPE20_17970</name>
</gene>
<dbReference type="InterPro" id="IPR044566">
    <property type="entry name" value="RMV1-like"/>
</dbReference>
<dbReference type="PANTHER" id="PTHR45826:SF2">
    <property type="entry name" value="AMINO ACID TRANSPORTER"/>
    <property type="match status" value="1"/>
</dbReference>
<feature type="transmembrane region" description="Helical" evidence="7">
    <location>
        <begin position="42"/>
        <end position="62"/>
    </location>
</feature>
<proteinExistence type="predicted"/>
<feature type="transmembrane region" description="Helical" evidence="7">
    <location>
        <begin position="382"/>
        <end position="404"/>
    </location>
</feature>
<dbReference type="PANTHER" id="PTHR45826">
    <property type="entry name" value="POLYAMINE TRANSPORTER PUT1"/>
    <property type="match status" value="1"/>
</dbReference>
<sequence>MPQPVLTRKIKSFQLIALVFFTVSGGPYGLEPLLSYAGEHAAFLILLVTPLLWDVPAIFTVLELNSMMPVTGGYYKWVKHALGTRWGFYEGWWTWIYTFVDLAIYPVLFVTYASFFFPGIEDYRIPVCLVIVWLSAGLNILGIVPVGRTALFLGAAVLSPLVILIVLVIYQHSGIISVPSQTLHGLPFSSIGMALYTVMWNCLGWDNITTYAEEVEKPTRSYLVSTFTAFALVMVIYFFGIMVAQQSGIDHNTFLESGFPALGELVGGHWLGAILAMGGMASSLGIYAAVLLSVSRVPKAMAGDGLLPKKLNVLHSRFQTPYVSIIICSIVVSFMILWPFAELLIIDVTVYGAGLSLEYISLIKLRITSPNVKRPFKIPLNVAGLCAIMILPFGVYFIALAGAFSSTPKSIQAAIFAICTLLTAELAWRLIIWRKPHLKNS</sequence>
<keyword evidence="4 7" id="KW-0812">Transmembrane</keyword>
<evidence type="ECO:0000256" key="6">
    <source>
        <dbReference type="ARBA" id="ARBA00023136"/>
    </source>
</evidence>
<comment type="subcellular location">
    <subcellularLocation>
        <location evidence="1">Cell membrane</location>
        <topology evidence="1">Multi-pass membrane protein</topology>
    </subcellularLocation>
</comment>
<dbReference type="EMBL" id="JANHOH010000005">
    <property type="protein sequence ID" value="MCQ6959870.1"/>
    <property type="molecule type" value="Genomic_DNA"/>
</dbReference>
<dbReference type="PIRSF" id="PIRSF006060">
    <property type="entry name" value="AA_transporter"/>
    <property type="match status" value="1"/>
</dbReference>
<dbReference type="Proteomes" id="UP001204376">
    <property type="component" value="Unassembled WGS sequence"/>
</dbReference>
<evidence type="ECO:0000256" key="3">
    <source>
        <dbReference type="ARBA" id="ARBA00022475"/>
    </source>
</evidence>
<feature type="transmembrane region" description="Helical" evidence="7">
    <location>
        <begin position="12"/>
        <end position="30"/>
    </location>
</feature>
<keyword evidence="9" id="KW-1185">Reference proteome</keyword>